<dbReference type="RefSeq" id="WP_144727583.1">
    <property type="nucleotide sequence ID" value="NZ_CAWOWR010000116.1"/>
</dbReference>
<dbReference type="AlphaFoldDB" id="A0A558HM19"/>
<keyword evidence="1" id="KW-1133">Transmembrane helix</keyword>
<feature type="transmembrane region" description="Helical" evidence="1">
    <location>
        <begin position="239"/>
        <end position="259"/>
    </location>
</feature>
<protein>
    <submittedName>
        <fullName evidence="2">Uncharacterized protein</fullName>
    </submittedName>
</protein>
<evidence type="ECO:0000256" key="1">
    <source>
        <dbReference type="SAM" id="Phobius"/>
    </source>
</evidence>
<accession>A0A558HM19</accession>
<gene>
    <name evidence="2" type="ORF">FQP86_10235</name>
</gene>
<evidence type="ECO:0000313" key="3">
    <source>
        <dbReference type="Proteomes" id="UP000319941"/>
    </source>
</evidence>
<evidence type="ECO:0000313" key="2">
    <source>
        <dbReference type="EMBL" id="TVU70165.1"/>
    </source>
</evidence>
<feature type="transmembrane region" description="Helical" evidence="1">
    <location>
        <begin position="51"/>
        <end position="74"/>
    </location>
</feature>
<feature type="transmembrane region" description="Helical" evidence="1">
    <location>
        <begin position="197"/>
        <end position="218"/>
    </location>
</feature>
<name>A0A558HM19_9GAMM</name>
<organism evidence="2 3">
    <name type="scientific">Cobetia crustatorum</name>
    <dbReference type="NCBI Taxonomy" id="553385"/>
    <lineage>
        <taxon>Bacteria</taxon>
        <taxon>Pseudomonadati</taxon>
        <taxon>Pseudomonadota</taxon>
        <taxon>Gammaproteobacteria</taxon>
        <taxon>Oceanospirillales</taxon>
        <taxon>Halomonadaceae</taxon>
        <taxon>Cobetia</taxon>
    </lineage>
</organism>
<keyword evidence="3" id="KW-1185">Reference proteome</keyword>
<feature type="transmembrane region" description="Helical" evidence="1">
    <location>
        <begin position="109"/>
        <end position="142"/>
    </location>
</feature>
<keyword evidence="1" id="KW-0812">Transmembrane</keyword>
<feature type="transmembrane region" description="Helical" evidence="1">
    <location>
        <begin position="20"/>
        <end position="39"/>
    </location>
</feature>
<comment type="caution">
    <text evidence="2">The sequence shown here is derived from an EMBL/GenBank/DDBJ whole genome shotgun (WGS) entry which is preliminary data.</text>
</comment>
<dbReference type="Proteomes" id="UP000319941">
    <property type="component" value="Unassembled WGS sequence"/>
</dbReference>
<dbReference type="OrthoDB" id="6181817at2"/>
<reference evidence="2 3" key="1">
    <citation type="submission" date="2019-07" db="EMBL/GenBank/DDBJ databases">
        <title>Diversity of Bacteria from Kongsfjorden, Arctic.</title>
        <authorList>
            <person name="Yu Y."/>
        </authorList>
    </citation>
    <scope>NUCLEOTIDE SEQUENCE [LARGE SCALE GENOMIC DNA]</scope>
    <source>
        <strain evidence="2 3">SM1923</strain>
    </source>
</reference>
<feature type="transmembrane region" description="Helical" evidence="1">
    <location>
        <begin position="163"/>
        <end position="185"/>
    </location>
</feature>
<sequence>MLLDKNKLQEYFYGNVASVFWSFFLISGAVVFFLYYIHIGYMPDFDMTSSVSLLAAVSATSILFLVSMVVMGIMPGLFWDYYWKDIEGDFDLSDRWTGLEAGATVKSLFFWFALPILFVFISTIGVLFFGLYSLVLLPLVSFIYFLYILKEYNCRYKVGFKKLISLVFAIFMSSIFAFFPLYFIMKALSLKSEDVDKVLYLSGLLSLFVVFMNILVAAPITAPSLSVNIIDKKKFKKNLAIGFSVLVMISLGSNSAYLIPEAVMRLYKFGNIDASRIVFDKDGCSILTEVGLVADGEYDMCYISNVLILSRLGEEYYLEIPVSAIIKSSVSVENKNTFGTDANKMIISDSDIRVTILSSHVLSWSSVINIK</sequence>
<keyword evidence="1" id="KW-0472">Membrane</keyword>
<dbReference type="EMBL" id="VNFH01000006">
    <property type="protein sequence ID" value="TVU70165.1"/>
    <property type="molecule type" value="Genomic_DNA"/>
</dbReference>
<proteinExistence type="predicted"/>